<accession>A0A6M3JN74</accession>
<evidence type="ECO:0000313" key="1">
    <source>
        <dbReference type="EMBL" id="QJA71320.1"/>
    </source>
</evidence>
<reference evidence="1" key="1">
    <citation type="submission" date="2020-03" db="EMBL/GenBank/DDBJ databases">
        <title>The deep terrestrial virosphere.</title>
        <authorList>
            <person name="Holmfeldt K."/>
            <person name="Nilsson E."/>
            <person name="Simone D."/>
            <person name="Lopez-Fernandez M."/>
            <person name="Wu X."/>
            <person name="de Brujin I."/>
            <person name="Lundin D."/>
            <person name="Andersson A."/>
            <person name="Bertilsson S."/>
            <person name="Dopson M."/>
        </authorList>
    </citation>
    <scope>NUCLEOTIDE SEQUENCE</scope>
    <source>
        <strain evidence="1">MM415A03270</strain>
    </source>
</reference>
<proteinExistence type="predicted"/>
<protein>
    <submittedName>
        <fullName evidence="1">Uncharacterized protein</fullName>
    </submittedName>
</protein>
<sequence>MRPMRTKIYVHIWDVLSENIGQPVKNQVKRDMMDFVRDKLRQV</sequence>
<organism evidence="1">
    <name type="scientific">viral metagenome</name>
    <dbReference type="NCBI Taxonomy" id="1070528"/>
    <lineage>
        <taxon>unclassified sequences</taxon>
        <taxon>metagenomes</taxon>
        <taxon>organismal metagenomes</taxon>
    </lineage>
</organism>
<gene>
    <name evidence="1" type="ORF">MM415A03270_0004</name>
</gene>
<dbReference type="EMBL" id="MT141864">
    <property type="protein sequence ID" value="QJA71320.1"/>
    <property type="molecule type" value="Genomic_DNA"/>
</dbReference>
<dbReference type="AlphaFoldDB" id="A0A6M3JN74"/>
<name>A0A6M3JN74_9ZZZZ</name>